<dbReference type="InterPro" id="IPR017782">
    <property type="entry name" value="Hydroxyacylglutathione_Hdrlase"/>
</dbReference>
<evidence type="ECO:0000256" key="2">
    <source>
        <dbReference type="ARBA" id="ARBA00004963"/>
    </source>
</evidence>
<evidence type="ECO:0000256" key="6">
    <source>
        <dbReference type="ARBA" id="ARBA00022833"/>
    </source>
</evidence>
<protein>
    <recommendedName>
        <fullName evidence="7">Hydroxyacylglutathione hydrolase</fullName>
        <ecNumber evidence="7">3.1.2.6</ecNumber>
    </recommendedName>
    <alternativeName>
        <fullName evidence="7">Glyoxalase II</fullName>
        <shortName evidence="7">Glx II</shortName>
    </alternativeName>
</protein>
<comment type="similarity">
    <text evidence="3 7">Belongs to the metallo-beta-lactamase superfamily. Glyoxalase II family.</text>
</comment>
<dbReference type="OrthoDB" id="9802248at2"/>
<dbReference type="PANTHER" id="PTHR43705">
    <property type="entry name" value="HYDROXYACYLGLUTATHIONE HYDROLASE"/>
    <property type="match status" value="1"/>
</dbReference>
<dbReference type="NCBIfam" id="TIGR03413">
    <property type="entry name" value="GSH_gloB"/>
    <property type="match status" value="1"/>
</dbReference>
<dbReference type="STRING" id="1328313.DS2_00220"/>
<evidence type="ECO:0000259" key="8">
    <source>
        <dbReference type="SMART" id="SM00849"/>
    </source>
</evidence>
<dbReference type="RefSeq" id="WP_035012562.1">
    <property type="nucleotide sequence ID" value="NZ_ARZY01000001.1"/>
</dbReference>
<keyword evidence="4 7" id="KW-0479">Metal-binding</keyword>
<dbReference type="Proteomes" id="UP000019276">
    <property type="component" value="Unassembled WGS sequence"/>
</dbReference>
<keyword evidence="10" id="KW-1185">Reference proteome</keyword>
<dbReference type="InterPro" id="IPR050110">
    <property type="entry name" value="Glyoxalase_II_hydrolase"/>
</dbReference>
<gene>
    <name evidence="7" type="primary">gloB</name>
    <name evidence="9" type="ORF">DS2_00220</name>
</gene>
<proteinExistence type="inferred from homology"/>
<reference evidence="9 10" key="1">
    <citation type="journal article" date="2014" name="Genome Announc.">
        <title>Draft Genome Sequence of the Agar-Degrading Bacterium Catenovulum sp. Strain DS-2, Isolated from Intestines of Haliotis diversicolor.</title>
        <authorList>
            <person name="Shan D."/>
            <person name="Li X."/>
            <person name="Gu Z."/>
            <person name="Wei G."/>
            <person name="Gao Z."/>
            <person name="Shao Z."/>
        </authorList>
    </citation>
    <scope>NUCLEOTIDE SEQUENCE [LARGE SCALE GENOMIC DNA]</scope>
    <source>
        <strain evidence="9 10">DS-2</strain>
    </source>
</reference>
<comment type="caution">
    <text evidence="9">The sequence shown here is derived from an EMBL/GenBank/DDBJ whole genome shotgun (WGS) entry which is preliminary data.</text>
</comment>
<dbReference type="EMBL" id="ARZY01000001">
    <property type="protein sequence ID" value="EWH12102.1"/>
    <property type="molecule type" value="Genomic_DNA"/>
</dbReference>
<evidence type="ECO:0000256" key="3">
    <source>
        <dbReference type="ARBA" id="ARBA00006759"/>
    </source>
</evidence>
<dbReference type="HAMAP" id="MF_01374">
    <property type="entry name" value="Glyoxalase_2"/>
    <property type="match status" value="1"/>
</dbReference>
<organism evidence="9 10">
    <name type="scientific">Catenovulum agarivorans DS-2</name>
    <dbReference type="NCBI Taxonomy" id="1328313"/>
    <lineage>
        <taxon>Bacteria</taxon>
        <taxon>Pseudomonadati</taxon>
        <taxon>Pseudomonadota</taxon>
        <taxon>Gammaproteobacteria</taxon>
        <taxon>Alteromonadales</taxon>
        <taxon>Alteromonadaceae</taxon>
        <taxon>Catenovulum</taxon>
    </lineage>
</organism>
<feature type="binding site" evidence="7">
    <location>
        <position position="127"/>
    </location>
    <ligand>
        <name>Zn(2+)</name>
        <dbReference type="ChEBI" id="CHEBI:29105"/>
        <label>2</label>
    </ligand>
</feature>
<comment type="pathway">
    <text evidence="2 7">Secondary metabolite metabolism; methylglyoxal degradation; (R)-lactate from methylglyoxal: step 2/2.</text>
</comment>
<evidence type="ECO:0000313" key="10">
    <source>
        <dbReference type="Proteomes" id="UP000019276"/>
    </source>
</evidence>
<dbReference type="InterPro" id="IPR036866">
    <property type="entry name" value="RibonucZ/Hydroxyglut_hydro"/>
</dbReference>
<keyword evidence="5 7" id="KW-0378">Hydrolase</keyword>
<dbReference type="Pfam" id="PF00753">
    <property type="entry name" value="Lactamase_B"/>
    <property type="match status" value="1"/>
</dbReference>
<dbReference type="GO" id="GO:0004416">
    <property type="term" value="F:hydroxyacylglutathione hydrolase activity"/>
    <property type="evidence" value="ECO:0007669"/>
    <property type="project" value="UniProtKB-UniRule"/>
</dbReference>
<accession>W7QSW0</accession>
<dbReference type="CDD" id="cd07723">
    <property type="entry name" value="hydroxyacylglutathione_hydrolase_MBL-fold"/>
    <property type="match status" value="1"/>
</dbReference>
<comment type="function">
    <text evidence="7">Thiolesterase that catalyzes the hydrolysis of S-D-lactoyl-glutathione to form glutathione and D-lactic acid.</text>
</comment>
<feature type="binding site" evidence="7">
    <location>
        <position position="51"/>
    </location>
    <ligand>
        <name>Zn(2+)</name>
        <dbReference type="ChEBI" id="CHEBI:29105"/>
        <label>1</label>
    </ligand>
</feature>
<dbReference type="PIRSF" id="PIRSF005457">
    <property type="entry name" value="Glx"/>
    <property type="match status" value="1"/>
</dbReference>
<dbReference type="Pfam" id="PF16123">
    <property type="entry name" value="HAGH_C"/>
    <property type="match status" value="1"/>
</dbReference>
<dbReference type="Gene3D" id="3.60.15.10">
    <property type="entry name" value="Ribonuclease Z/Hydroxyacylglutathione hydrolase-like"/>
    <property type="match status" value="1"/>
</dbReference>
<feature type="binding site" evidence="7">
    <location>
        <position position="110"/>
    </location>
    <ligand>
        <name>Zn(2+)</name>
        <dbReference type="ChEBI" id="CHEBI:29105"/>
        <label>1</label>
    </ligand>
</feature>
<sequence length="253" mass="28584">MLIVEPIKALSDNYIWHIHNHEFSIVVDPGDAEVVQQAIDGKSLVAILITHHHWDHTNGVAELKQQYPDIPVYGPNNSPFELIDEKLSEGDTVSFQQLGIKFNIIEIPGHTLDHIAYINSDSVFCGDTLFSIGCGRMFEGTPEMFNLSLNKLKLLPDETKVYCTHEYTQSNIAFARSLEPNNQALVEYQTQVNQWRQQGLPSLPTTIGREKALNPFLKADDPNMQQRLSDLVRQQVSQPVSAFAALRKLKDTF</sequence>
<feature type="binding site" evidence="7">
    <location>
        <position position="53"/>
    </location>
    <ligand>
        <name>Zn(2+)</name>
        <dbReference type="ChEBI" id="CHEBI:29105"/>
        <label>1</label>
    </ligand>
</feature>
<feature type="binding site" evidence="7">
    <location>
        <position position="127"/>
    </location>
    <ligand>
        <name>Zn(2+)</name>
        <dbReference type="ChEBI" id="CHEBI:29105"/>
        <label>1</label>
    </ligand>
</feature>
<dbReference type="EC" id="3.1.2.6" evidence="7"/>
<dbReference type="InterPro" id="IPR032282">
    <property type="entry name" value="HAGH_C"/>
</dbReference>
<dbReference type="SUPFAM" id="SSF56281">
    <property type="entry name" value="Metallo-hydrolase/oxidoreductase"/>
    <property type="match status" value="1"/>
</dbReference>
<evidence type="ECO:0000256" key="4">
    <source>
        <dbReference type="ARBA" id="ARBA00022723"/>
    </source>
</evidence>
<evidence type="ECO:0000313" key="9">
    <source>
        <dbReference type="EMBL" id="EWH12102.1"/>
    </source>
</evidence>
<feature type="binding site" evidence="7">
    <location>
        <position position="165"/>
    </location>
    <ligand>
        <name>Zn(2+)</name>
        <dbReference type="ChEBI" id="CHEBI:29105"/>
        <label>2</label>
    </ligand>
</feature>
<evidence type="ECO:0000256" key="7">
    <source>
        <dbReference type="HAMAP-Rule" id="MF_01374"/>
    </source>
</evidence>
<comment type="catalytic activity">
    <reaction evidence="1 7">
        <text>an S-(2-hydroxyacyl)glutathione + H2O = a 2-hydroxy carboxylate + glutathione + H(+)</text>
        <dbReference type="Rhea" id="RHEA:21864"/>
        <dbReference type="ChEBI" id="CHEBI:15377"/>
        <dbReference type="ChEBI" id="CHEBI:15378"/>
        <dbReference type="ChEBI" id="CHEBI:57925"/>
        <dbReference type="ChEBI" id="CHEBI:58896"/>
        <dbReference type="ChEBI" id="CHEBI:71261"/>
        <dbReference type="EC" id="3.1.2.6"/>
    </reaction>
</comment>
<dbReference type="GO" id="GO:0046872">
    <property type="term" value="F:metal ion binding"/>
    <property type="evidence" value="ECO:0007669"/>
    <property type="project" value="UniProtKB-KW"/>
</dbReference>
<evidence type="ECO:0000256" key="5">
    <source>
        <dbReference type="ARBA" id="ARBA00022801"/>
    </source>
</evidence>
<dbReference type="PATRIC" id="fig|1328313.3.peg.47"/>
<name>W7QSW0_9ALTE</name>
<feature type="domain" description="Metallo-beta-lactamase" evidence="8">
    <location>
        <begin position="12"/>
        <end position="165"/>
    </location>
</feature>
<comment type="cofactor">
    <cofactor evidence="7">
        <name>Zn(2+)</name>
        <dbReference type="ChEBI" id="CHEBI:29105"/>
    </cofactor>
    <text evidence="7">Binds 2 Zn(2+) ions per subunit.</text>
</comment>
<comment type="subunit">
    <text evidence="7">Monomer.</text>
</comment>
<evidence type="ECO:0000256" key="1">
    <source>
        <dbReference type="ARBA" id="ARBA00001623"/>
    </source>
</evidence>
<dbReference type="GO" id="GO:0019243">
    <property type="term" value="P:methylglyoxal catabolic process to D-lactate via S-lactoyl-glutathione"/>
    <property type="evidence" value="ECO:0007669"/>
    <property type="project" value="UniProtKB-UniRule"/>
</dbReference>
<feature type="binding site" evidence="7">
    <location>
        <position position="55"/>
    </location>
    <ligand>
        <name>Zn(2+)</name>
        <dbReference type="ChEBI" id="CHEBI:29105"/>
        <label>2</label>
    </ligand>
</feature>
<dbReference type="UniPathway" id="UPA00619">
    <property type="reaction ID" value="UER00676"/>
</dbReference>
<dbReference type="InterPro" id="IPR035680">
    <property type="entry name" value="Clx_II_MBL"/>
</dbReference>
<dbReference type="PANTHER" id="PTHR43705:SF1">
    <property type="entry name" value="HYDROXYACYLGLUTATHIONE HYDROLASE GLOB"/>
    <property type="match status" value="1"/>
</dbReference>
<dbReference type="eggNOG" id="COG0491">
    <property type="taxonomic scope" value="Bacteria"/>
</dbReference>
<feature type="binding site" evidence="7">
    <location>
        <position position="56"/>
    </location>
    <ligand>
        <name>Zn(2+)</name>
        <dbReference type="ChEBI" id="CHEBI:29105"/>
        <label>2</label>
    </ligand>
</feature>
<dbReference type="SMART" id="SM00849">
    <property type="entry name" value="Lactamase_B"/>
    <property type="match status" value="1"/>
</dbReference>
<dbReference type="AlphaFoldDB" id="W7QSW0"/>
<keyword evidence="6 7" id="KW-0862">Zinc</keyword>
<dbReference type="InterPro" id="IPR001279">
    <property type="entry name" value="Metallo-B-lactamas"/>
</dbReference>